<dbReference type="PANTHER" id="PTHR43280">
    <property type="entry name" value="ARAC-FAMILY TRANSCRIPTIONAL REGULATOR"/>
    <property type="match status" value="1"/>
</dbReference>
<evidence type="ECO:0000313" key="6">
    <source>
        <dbReference type="Proteomes" id="UP000036756"/>
    </source>
</evidence>
<keyword evidence="3" id="KW-0804">Transcription</keyword>
<dbReference type="Proteomes" id="UP000036756">
    <property type="component" value="Unassembled WGS sequence"/>
</dbReference>
<keyword evidence="1" id="KW-0805">Transcription regulation</keyword>
<feature type="domain" description="HTH araC/xylS-type" evidence="4">
    <location>
        <begin position="189"/>
        <end position="287"/>
    </location>
</feature>
<evidence type="ECO:0000256" key="2">
    <source>
        <dbReference type="ARBA" id="ARBA00023125"/>
    </source>
</evidence>
<dbReference type="Pfam" id="PF12833">
    <property type="entry name" value="HTH_18"/>
    <property type="match status" value="1"/>
</dbReference>
<evidence type="ECO:0000256" key="3">
    <source>
        <dbReference type="ARBA" id="ARBA00023163"/>
    </source>
</evidence>
<name>A0A0J8D8H0_CLOCY</name>
<protein>
    <submittedName>
        <fullName evidence="5">Transcriptional regulator, AraC family</fullName>
    </submittedName>
</protein>
<proteinExistence type="predicted"/>
<keyword evidence="6" id="KW-1185">Reference proteome</keyword>
<organism evidence="5 6">
    <name type="scientific">Clostridium cylindrosporum DSM 605</name>
    <dbReference type="NCBI Taxonomy" id="1121307"/>
    <lineage>
        <taxon>Bacteria</taxon>
        <taxon>Bacillati</taxon>
        <taxon>Bacillota</taxon>
        <taxon>Clostridia</taxon>
        <taxon>Eubacteriales</taxon>
        <taxon>Clostridiaceae</taxon>
        <taxon>Clostridium</taxon>
    </lineage>
</organism>
<dbReference type="PATRIC" id="fig|1121307.3.peg.359"/>
<gene>
    <name evidence="5" type="ORF">CLCY_19c00060</name>
</gene>
<accession>A0A0J8D8H0</accession>
<dbReference type="SMART" id="SM00342">
    <property type="entry name" value="HTH_ARAC"/>
    <property type="match status" value="1"/>
</dbReference>
<dbReference type="RefSeq" id="WP_048570096.1">
    <property type="nucleotide sequence ID" value="NZ_LFVU01000013.1"/>
</dbReference>
<dbReference type="InterPro" id="IPR018062">
    <property type="entry name" value="HTH_AraC-typ_CS"/>
</dbReference>
<reference evidence="5 6" key="1">
    <citation type="submission" date="2015-06" db="EMBL/GenBank/DDBJ databases">
        <title>Draft genome sequence of the purine-degrading Clostridium cylindrosporum HC-1 (DSM 605).</title>
        <authorList>
            <person name="Poehlein A."/>
            <person name="Schiel-Bengelsdorf B."/>
            <person name="Bengelsdorf F."/>
            <person name="Daniel R."/>
            <person name="Duerre P."/>
        </authorList>
    </citation>
    <scope>NUCLEOTIDE SEQUENCE [LARGE SCALE GENOMIC DNA]</scope>
    <source>
        <strain evidence="5 6">DSM 605</strain>
    </source>
</reference>
<dbReference type="InterPro" id="IPR020449">
    <property type="entry name" value="Tscrpt_reg_AraC-type_HTH"/>
</dbReference>
<keyword evidence="2" id="KW-0238">DNA-binding</keyword>
<evidence type="ECO:0000313" key="5">
    <source>
        <dbReference type="EMBL" id="KMT22355.1"/>
    </source>
</evidence>
<dbReference type="AlphaFoldDB" id="A0A0J8D8H0"/>
<dbReference type="STRING" id="1121307.CLCY_19c00060"/>
<evidence type="ECO:0000259" key="4">
    <source>
        <dbReference type="PROSITE" id="PS01124"/>
    </source>
</evidence>
<dbReference type="PROSITE" id="PS00041">
    <property type="entry name" value="HTH_ARAC_FAMILY_1"/>
    <property type="match status" value="1"/>
</dbReference>
<dbReference type="InterPro" id="IPR009057">
    <property type="entry name" value="Homeodomain-like_sf"/>
</dbReference>
<dbReference type="InterPro" id="IPR018060">
    <property type="entry name" value="HTH_AraC"/>
</dbReference>
<evidence type="ECO:0000256" key="1">
    <source>
        <dbReference type="ARBA" id="ARBA00023015"/>
    </source>
</evidence>
<dbReference type="GO" id="GO:0043565">
    <property type="term" value="F:sequence-specific DNA binding"/>
    <property type="evidence" value="ECO:0007669"/>
    <property type="project" value="InterPro"/>
</dbReference>
<dbReference type="PROSITE" id="PS01124">
    <property type="entry name" value="HTH_ARAC_FAMILY_2"/>
    <property type="match status" value="1"/>
</dbReference>
<dbReference type="SUPFAM" id="SSF46689">
    <property type="entry name" value="Homeodomain-like"/>
    <property type="match status" value="2"/>
</dbReference>
<dbReference type="PRINTS" id="PR00032">
    <property type="entry name" value="HTHARAC"/>
</dbReference>
<comment type="caution">
    <text evidence="5">The sequence shown here is derived from an EMBL/GenBank/DDBJ whole genome shotgun (WGS) entry which is preliminary data.</text>
</comment>
<dbReference type="Gene3D" id="1.10.10.60">
    <property type="entry name" value="Homeodomain-like"/>
    <property type="match status" value="2"/>
</dbReference>
<sequence>MKNDFQNVIDLVGLVSKDNLRYVDYYAEAGFGIFMPTVGFCEYAITKAHTHPAYSFIIYFDYSKGIVPCNVDIKEGEYLVQAISPDFPHEEEEGDRFNRYIAIFISKDFYEKEYKHYSNSRAMYMFNSFTVSKNIMLHIEKYINEYEAFTPARGDMLVHISSIIVHELIRGVLKLKSKDEVSIKRVEIEKIVNYMHQYFCEKITISKLAALCNMSESGFNKVFKEELLTSPMDYLINIRIEKAKKLLRSRSKSITEIALECGFNSLSHFSSCFTKNTSTTPREYINTYK</sequence>
<dbReference type="PANTHER" id="PTHR43280:SF2">
    <property type="entry name" value="HTH-TYPE TRANSCRIPTIONAL REGULATOR EXSA"/>
    <property type="match status" value="1"/>
</dbReference>
<dbReference type="GO" id="GO:0003700">
    <property type="term" value="F:DNA-binding transcription factor activity"/>
    <property type="evidence" value="ECO:0007669"/>
    <property type="project" value="InterPro"/>
</dbReference>
<dbReference type="EMBL" id="LFVU01000013">
    <property type="protein sequence ID" value="KMT22355.1"/>
    <property type="molecule type" value="Genomic_DNA"/>
</dbReference>